<evidence type="ECO:0000313" key="2">
    <source>
        <dbReference type="Proteomes" id="UP000254337"/>
    </source>
</evidence>
<organism evidence="1 2">
    <name type="scientific">Megasphaera stantonii</name>
    <dbReference type="NCBI Taxonomy" id="2144175"/>
    <lineage>
        <taxon>Bacteria</taxon>
        <taxon>Bacillati</taxon>
        <taxon>Bacillota</taxon>
        <taxon>Negativicutes</taxon>
        <taxon>Veillonellales</taxon>
        <taxon>Veillonellaceae</taxon>
        <taxon>Megasphaera</taxon>
    </lineage>
</organism>
<gene>
    <name evidence="1" type="ORF">DKB62_09825</name>
</gene>
<dbReference type="KEGG" id="meg:DKB62_09825"/>
<evidence type="ECO:0000313" key="1">
    <source>
        <dbReference type="EMBL" id="AXL21837.1"/>
    </source>
</evidence>
<keyword evidence="2" id="KW-1185">Reference proteome</keyword>
<dbReference type="EMBL" id="CP029462">
    <property type="protein sequence ID" value="AXL21837.1"/>
    <property type="molecule type" value="Genomic_DNA"/>
</dbReference>
<protein>
    <submittedName>
        <fullName evidence="1">Uncharacterized protein</fullName>
    </submittedName>
</protein>
<dbReference type="OrthoDB" id="2362736at2"/>
<dbReference type="Proteomes" id="UP000254337">
    <property type="component" value="Chromosome"/>
</dbReference>
<proteinExistence type="predicted"/>
<accession>A0A346B144</accession>
<name>A0A346B144_9FIRM</name>
<sequence>MTVTKFGYELNYKTEFIDLRPYADLAMRRMWRIQFPNKYGASIIGGGPGAYGDGEKTFEVMILYEGEPCYDTPITNDVLGYQTEDEVHEILKQIENLT</sequence>
<dbReference type="RefSeq" id="WP_107196351.1">
    <property type="nucleotide sequence ID" value="NZ_CP029462.1"/>
</dbReference>
<reference evidence="1 2" key="1">
    <citation type="submission" date="2018-05" db="EMBL/GenBank/DDBJ databases">
        <title>Complete genome sequence of Megasphaera sp. AJH120T, isolated from the ceca of a chicken.</title>
        <authorList>
            <person name="Maki J."/>
            <person name="Looft T."/>
        </authorList>
    </citation>
    <scope>NUCLEOTIDE SEQUENCE [LARGE SCALE GENOMIC DNA]</scope>
    <source>
        <strain evidence="1 2">AJH120</strain>
    </source>
</reference>
<dbReference type="AlphaFoldDB" id="A0A346B144"/>